<protein>
    <submittedName>
        <fullName evidence="2">Uncharacterized protein</fullName>
    </submittedName>
</protein>
<feature type="region of interest" description="Disordered" evidence="1">
    <location>
        <begin position="24"/>
        <end position="90"/>
    </location>
</feature>
<comment type="caution">
    <text evidence="2">The sequence shown here is derived from an EMBL/GenBank/DDBJ whole genome shotgun (WGS) entry which is preliminary data.</text>
</comment>
<feature type="compositionally biased region" description="Basic and acidic residues" evidence="1">
    <location>
        <begin position="50"/>
        <end position="67"/>
    </location>
</feature>
<keyword evidence="3" id="KW-1185">Reference proteome</keyword>
<evidence type="ECO:0000313" key="2">
    <source>
        <dbReference type="EMBL" id="OIT31436.1"/>
    </source>
</evidence>
<dbReference type="EMBL" id="MJEQ01001273">
    <property type="protein sequence ID" value="OIT31436.1"/>
    <property type="molecule type" value="Genomic_DNA"/>
</dbReference>
<dbReference type="Gramene" id="OIT31436">
    <property type="protein sequence ID" value="OIT31436"/>
    <property type="gene ID" value="A4A49_30769"/>
</dbReference>
<evidence type="ECO:0000313" key="3">
    <source>
        <dbReference type="Proteomes" id="UP000187609"/>
    </source>
</evidence>
<dbReference type="AlphaFoldDB" id="A0A314KPZ8"/>
<gene>
    <name evidence="2" type="ORF">A4A49_30769</name>
</gene>
<dbReference type="Proteomes" id="UP000187609">
    <property type="component" value="Unassembled WGS sequence"/>
</dbReference>
<accession>A0A314KPZ8</accession>
<evidence type="ECO:0000256" key="1">
    <source>
        <dbReference type="SAM" id="MobiDB-lite"/>
    </source>
</evidence>
<proteinExistence type="predicted"/>
<name>A0A314KPZ8_NICAT</name>
<organism evidence="2 3">
    <name type="scientific">Nicotiana attenuata</name>
    <name type="common">Coyote tobacco</name>
    <dbReference type="NCBI Taxonomy" id="49451"/>
    <lineage>
        <taxon>Eukaryota</taxon>
        <taxon>Viridiplantae</taxon>
        <taxon>Streptophyta</taxon>
        <taxon>Embryophyta</taxon>
        <taxon>Tracheophyta</taxon>
        <taxon>Spermatophyta</taxon>
        <taxon>Magnoliopsida</taxon>
        <taxon>eudicotyledons</taxon>
        <taxon>Gunneridae</taxon>
        <taxon>Pentapetalae</taxon>
        <taxon>asterids</taxon>
        <taxon>lamiids</taxon>
        <taxon>Solanales</taxon>
        <taxon>Solanaceae</taxon>
        <taxon>Nicotianoideae</taxon>
        <taxon>Nicotianeae</taxon>
        <taxon>Nicotiana</taxon>
    </lineage>
</organism>
<sequence length="90" mass="9612">MANSDVSMKNKIRGLFESLISCGKPAKEAGNGQGQELPMAEEPENIQAKVPEENAKGQELLVEKDKEEAENENIPPPVAEPSVAPTPKTG</sequence>
<reference evidence="2" key="1">
    <citation type="submission" date="2016-11" db="EMBL/GenBank/DDBJ databases">
        <title>The genome of Nicotiana attenuata.</title>
        <authorList>
            <person name="Xu S."/>
            <person name="Brockmoeller T."/>
            <person name="Gaquerel E."/>
            <person name="Navarro A."/>
            <person name="Kuhl H."/>
            <person name="Gase K."/>
            <person name="Ling Z."/>
            <person name="Zhou W."/>
            <person name="Kreitzer C."/>
            <person name="Stanke M."/>
            <person name="Tang H."/>
            <person name="Lyons E."/>
            <person name="Pandey P."/>
            <person name="Pandey S.P."/>
            <person name="Timmermann B."/>
            <person name="Baldwin I.T."/>
        </authorList>
    </citation>
    <scope>NUCLEOTIDE SEQUENCE [LARGE SCALE GENOMIC DNA]</scope>
    <source>
        <strain evidence="2">UT</strain>
    </source>
</reference>